<dbReference type="PANTHER" id="PTHR21368">
    <property type="entry name" value="50S RIBOSOMAL PROTEIN L9"/>
    <property type="match status" value="1"/>
</dbReference>
<evidence type="ECO:0000256" key="8">
    <source>
        <dbReference type="SAM" id="Coils"/>
    </source>
</evidence>
<evidence type="ECO:0000256" key="6">
    <source>
        <dbReference type="ARBA" id="ARBA00035292"/>
    </source>
</evidence>
<dbReference type="InterPro" id="IPR036791">
    <property type="entry name" value="Ribosomal_bL9_C_sf"/>
</dbReference>
<feature type="domain" description="Ribosomal protein L9" evidence="9">
    <location>
        <begin position="13"/>
        <end position="40"/>
    </location>
</feature>
<evidence type="ECO:0000256" key="2">
    <source>
        <dbReference type="ARBA" id="ARBA00022730"/>
    </source>
</evidence>
<feature type="coiled-coil region" evidence="8">
    <location>
        <begin position="37"/>
        <end position="69"/>
    </location>
</feature>
<evidence type="ECO:0000313" key="11">
    <source>
        <dbReference type="Proteomes" id="UP000748752"/>
    </source>
</evidence>
<dbReference type="InterPro" id="IPR036935">
    <property type="entry name" value="Ribosomal_bL9_N_sf"/>
</dbReference>
<dbReference type="SUPFAM" id="SSF55653">
    <property type="entry name" value="Ribosomal protein L9 C-domain"/>
    <property type="match status" value="1"/>
</dbReference>
<protein>
    <recommendedName>
        <fullName evidence="6 7">Large ribosomal subunit protein bL9</fullName>
    </recommendedName>
</protein>
<dbReference type="PROSITE" id="PS00651">
    <property type="entry name" value="RIBOSOMAL_L9"/>
    <property type="match status" value="1"/>
</dbReference>
<evidence type="ECO:0000256" key="4">
    <source>
        <dbReference type="ARBA" id="ARBA00022980"/>
    </source>
</evidence>
<dbReference type="InterPro" id="IPR020069">
    <property type="entry name" value="Ribosomal_bL9_C"/>
</dbReference>
<proteinExistence type="inferred from homology"/>
<dbReference type="NCBIfam" id="TIGR00158">
    <property type="entry name" value="L9"/>
    <property type="match status" value="1"/>
</dbReference>
<keyword evidence="4 7" id="KW-0689">Ribosomal protein</keyword>
<dbReference type="Gene3D" id="3.40.5.10">
    <property type="entry name" value="Ribosomal protein L9, N-terminal domain"/>
    <property type="match status" value="1"/>
</dbReference>
<evidence type="ECO:0000256" key="7">
    <source>
        <dbReference type="HAMAP-Rule" id="MF_00503"/>
    </source>
</evidence>
<reference evidence="10 11" key="1">
    <citation type="journal article" date="2020" name="Microorganisms">
        <title>Osmotic Adaptation and Compatible Solute Biosynthesis of Phototrophic Bacteria as Revealed from Genome Analyses.</title>
        <authorList>
            <person name="Imhoff J.F."/>
            <person name="Rahn T."/>
            <person name="Kunzel S."/>
            <person name="Keller A."/>
            <person name="Neulinger S.C."/>
        </authorList>
    </citation>
    <scope>NUCLEOTIDE SEQUENCE [LARGE SCALE GENOMIC DNA]</scope>
    <source>
        <strain evidence="10 11">DSM 6210</strain>
    </source>
</reference>
<comment type="caution">
    <text evidence="10">The sequence shown here is derived from an EMBL/GenBank/DDBJ whole genome shotgun (WGS) entry which is preliminary data.</text>
</comment>
<keyword evidence="8" id="KW-0175">Coiled coil</keyword>
<keyword evidence="3 7" id="KW-0694">RNA-binding</keyword>
<keyword evidence="5 7" id="KW-0687">Ribonucleoprotein</keyword>
<gene>
    <name evidence="7" type="primary">rplI</name>
    <name evidence="10" type="ORF">CKO31_12410</name>
</gene>
<dbReference type="Pfam" id="PF01281">
    <property type="entry name" value="Ribosomal_L9_N"/>
    <property type="match status" value="1"/>
</dbReference>
<dbReference type="InterPro" id="IPR020594">
    <property type="entry name" value="Ribosomal_bL9_bac/chp"/>
</dbReference>
<dbReference type="Pfam" id="PF03948">
    <property type="entry name" value="Ribosomal_L9_C"/>
    <property type="match status" value="1"/>
</dbReference>
<dbReference type="HAMAP" id="MF_00503">
    <property type="entry name" value="Ribosomal_bL9"/>
    <property type="match status" value="1"/>
</dbReference>
<dbReference type="InterPro" id="IPR020070">
    <property type="entry name" value="Ribosomal_bL9_N"/>
</dbReference>
<dbReference type="Gene3D" id="3.10.430.100">
    <property type="entry name" value="Ribosomal protein L9, C-terminal domain"/>
    <property type="match status" value="1"/>
</dbReference>
<organism evidence="10 11">
    <name type="scientific">Thiohalocapsa halophila</name>
    <dbReference type="NCBI Taxonomy" id="69359"/>
    <lineage>
        <taxon>Bacteria</taxon>
        <taxon>Pseudomonadati</taxon>
        <taxon>Pseudomonadota</taxon>
        <taxon>Gammaproteobacteria</taxon>
        <taxon>Chromatiales</taxon>
        <taxon>Chromatiaceae</taxon>
        <taxon>Thiohalocapsa</taxon>
    </lineage>
</organism>
<keyword evidence="11" id="KW-1185">Reference proteome</keyword>
<comment type="similarity">
    <text evidence="1 7">Belongs to the bacterial ribosomal protein bL9 family.</text>
</comment>
<evidence type="ECO:0000256" key="3">
    <source>
        <dbReference type="ARBA" id="ARBA00022884"/>
    </source>
</evidence>
<name>A0ABS1CHY8_9GAMM</name>
<dbReference type="GO" id="GO:0005840">
    <property type="term" value="C:ribosome"/>
    <property type="evidence" value="ECO:0007669"/>
    <property type="project" value="UniProtKB-KW"/>
</dbReference>
<evidence type="ECO:0000259" key="9">
    <source>
        <dbReference type="PROSITE" id="PS00651"/>
    </source>
</evidence>
<dbReference type="EMBL" id="NRRV01000027">
    <property type="protein sequence ID" value="MBK1631531.1"/>
    <property type="molecule type" value="Genomic_DNA"/>
</dbReference>
<dbReference type="InterPro" id="IPR000244">
    <property type="entry name" value="Ribosomal_bL9"/>
</dbReference>
<comment type="function">
    <text evidence="7">Binds to the 23S rRNA.</text>
</comment>
<dbReference type="Proteomes" id="UP000748752">
    <property type="component" value="Unassembled WGS sequence"/>
</dbReference>
<keyword evidence="2 7" id="KW-0699">rRNA-binding</keyword>
<evidence type="ECO:0000313" key="10">
    <source>
        <dbReference type="EMBL" id="MBK1631531.1"/>
    </source>
</evidence>
<dbReference type="SUPFAM" id="SSF55658">
    <property type="entry name" value="L9 N-domain-like"/>
    <property type="match status" value="1"/>
</dbReference>
<evidence type="ECO:0000256" key="5">
    <source>
        <dbReference type="ARBA" id="ARBA00023274"/>
    </source>
</evidence>
<sequence>MDVILLKKVGGLGDLGDKVAVRPGFGRNYLIPQGAAVPATAENLNAFEARRAELEAQAAEALAHAEQRREHLEGLTVTIPRKAGDEGRLFGSVGAADIADALTDAGYEVQKGEVRLPHGPFRNIGEFEVEVHLHSDVHVVILIEVVPAD</sequence>
<dbReference type="RefSeq" id="WP_200237901.1">
    <property type="nucleotide sequence ID" value="NZ_NRRV01000027.1"/>
</dbReference>
<dbReference type="InterPro" id="IPR009027">
    <property type="entry name" value="Ribosomal_bL9/RNase_H1_N"/>
</dbReference>
<evidence type="ECO:0000256" key="1">
    <source>
        <dbReference type="ARBA" id="ARBA00010605"/>
    </source>
</evidence>
<accession>A0ABS1CHY8</accession>